<reference evidence="9 10" key="1">
    <citation type="journal article" date="2001" name="Int. J. Syst. Evol. Microbiol.">
        <title>Agreia bicolorata gen. nov., sp. nov., to accommodate actinobacteria isolated from narrow reed grass infected by the nematode Heteroanguina graminophila.</title>
        <authorList>
            <person name="Evtushenko L.I."/>
            <person name="Dorofeeva L.V."/>
            <person name="Dobrovolskaya T.G."/>
            <person name="Streshinskaya G.M."/>
            <person name="Subbotin S.A."/>
            <person name="Tiedje J.M."/>
        </authorList>
    </citation>
    <scope>NUCLEOTIDE SEQUENCE [LARGE SCALE GENOMIC DNA]</scope>
    <source>
        <strain evidence="9 10">VKM Ac-1804</strain>
    </source>
</reference>
<evidence type="ECO:0000256" key="2">
    <source>
        <dbReference type="ARBA" id="ARBA00022448"/>
    </source>
</evidence>
<keyword evidence="6 7" id="KW-0472">Membrane</keyword>
<keyword evidence="3" id="KW-1003">Cell membrane</keyword>
<organism evidence="9 10">
    <name type="scientific">Agreia bicolorata</name>
    <dbReference type="NCBI Taxonomy" id="110935"/>
    <lineage>
        <taxon>Bacteria</taxon>
        <taxon>Bacillati</taxon>
        <taxon>Actinomycetota</taxon>
        <taxon>Actinomycetes</taxon>
        <taxon>Micrococcales</taxon>
        <taxon>Microbacteriaceae</taxon>
        <taxon>Agreia</taxon>
    </lineage>
</organism>
<dbReference type="EMBL" id="JYFC01000002">
    <property type="protein sequence ID" value="KJC64796.1"/>
    <property type="molecule type" value="Genomic_DNA"/>
</dbReference>
<gene>
    <name evidence="9" type="ORF">TZ00_03690</name>
</gene>
<keyword evidence="10" id="KW-1185">Reference proteome</keyword>
<comment type="caution">
    <text evidence="9">The sequence shown here is derived from an EMBL/GenBank/DDBJ whole genome shotgun (WGS) entry which is preliminary data.</text>
</comment>
<dbReference type="CDD" id="cd06261">
    <property type="entry name" value="TM_PBP2"/>
    <property type="match status" value="1"/>
</dbReference>
<dbReference type="PANTHER" id="PTHR43386:SF1">
    <property type="entry name" value="D,D-DIPEPTIDE TRANSPORT SYSTEM PERMEASE PROTEIN DDPC-RELATED"/>
    <property type="match status" value="1"/>
</dbReference>
<keyword evidence="2 7" id="KW-0813">Transport</keyword>
<feature type="transmembrane region" description="Helical" evidence="7">
    <location>
        <begin position="256"/>
        <end position="279"/>
    </location>
</feature>
<dbReference type="SUPFAM" id="SSF161098">
    <property type="entry name" value="MetI-like"/>
    <property type="match status" value="1"/>
</dbReference>
<accession>A0ABR5CGP9</accession>
<evidence type="ECO:0000313" key="9">
    <source>
        <dbReference type="EMBL" id="KJC64796.1"/>
    </source>
</evidence>
<evidence type="ECO:0000313" key="10">
    <source>
        <dbReference type="Proteomes" id="UP000032503"/>
    </source>
</evidence>
<keyword evidence="5 7" id="KW-1133">Transmembrane helix</keyword>
<dbReference type="Pfam" id="PF12911">
    <property type="entry name" value="OppC_N"/>
    <property type="match status" value="1"/>
</dbReference>
<feature type="transmembrane region" description="Helical" evidence="7">
    <location>
        <begin position="135"/>
        <end position="165"/>
    </location>
</feature>
<dbReference type="PANTHER" id="PTHR43386">
    <property type="entry name" value="OLIGOPEPTIDE TRANSPORT SYSTEM PERMEASE PROTEIN APPC"/>
    <property type="match status" value="1"/>
</dbReference>
<dbReference type="Proteomes" id="UP000032503">
    <property type="component" value="Unassembled WGS sequence"/>
</dbReference>
<dbReference type="PROSITE" id="PS50928">
    <property type="entry name" value="ABC_TM1"/>
    <property type="match status" value="1"/>
</dbReference>
<feature type="domain" description="ABC transmembrane type-1" evidence="8">
    <location>
        <begin position="90"/>
        <end position="279"/>
    </location>
</feature>
<feature type="transmembrane region" description="Helical" evidence="7">
    <location>
        <begin position="94"/>
        <end position="115"/>
    </location>
</feature>
<evidence type="ECO:0000256" key="3">
    <source>
        <dbReference type="ARBA" id="ARBA00022475"/>
    </source>
</evidence>
<evidence type="ECO:0000256" key="5">
    <source>
        <dbReference type="ARBA" id="ARBA00022989"/>
    </source>
</evidence>
<evidence type="ECO:0000259" key="8">
    <source>
        <dbReference type="PROSITE" id="PS50928"/>
    </source>
</evidence>
<evidence type="ECO:0000256" key="7">
    <source>
        <dbReference type="RuleBase" id="RU363032"/>
    </source>
</evidence>
<dbReference type="Gene3D" id="1.10.3720.10">
    <property type="entry name" value="MetI-like"/>
    <property type="match status" value="1"/>
</dbReference>
<comment type="subcellular location">
    <subcellularLocation>
        <location evidence="1 7">Cell membrane</location>
        <topology evidence="1 7">Multi-pass membrane protein</topology>
    </subcellularLocation>
</comment>
<keyword evidence="4 7" id="KW-0812">Transmembrane</keyword>
<dbReference type="InterPro" id="IPR025966">
    <property type="entry name" value="OppC_N"/>
</dbReference>
<evidence type="ECO:0000256" key="4">
    <source>
        <dbReference type="ARBA" id="ARBA00022692"/>
    </source>
</evidence>
<feature type="transmembrane region" description="Helical" evidence="7">
    <location>
        <begin position="31"/>
        <end position="51"/>
    </location>
</feature>
<evidence type="ECO:0000256" key="1">
    <source>
        <dbReference type="ARBA" id="ARBA00004651"/>
    </source>
</evidence>
<sequence length="289" mass="30172">MTAIETPSTARSSKKWARMTELRRHTTAVDMVGLVGLALLVLIALLAPMLAPYSPILRAGETFLPPGSPGHLLGTDGVGYDILSRMLFGLRSSIASAAIVITSGVIIGGIVGVLAGSLGGWVDNGLMRLTDLFLAFPGIVIAMAVAAALGASFSSALIGVAVVWWPMYARLIRGEVRSWAARPHLEAAILAGVPWSRRVRRHLLPGVTSTVIVTASLDVGGLVVAMSGLSFIGLGSPAPAPELGSMAAQGMEYLLQFWWIPVIPGLGVLVLALLANLAGDAVRDLLSRR</sequence>
<feature type="transmembrane region" description="Helical" evidence="7">
    <location>
        <begin position="203"/>
        <end position="236"/>
    </location>
</feature>
<dbReference type="RefSeq" id="WP_202965818.1">
    <property type="nucleotide sequence ID" value="NZ_JYFC01000002.1"/>
</dbReference>
<dbReference type="Pfam" id="PF00528">
    <property type="entry name" value="BPD_transp_1"/>
    <property type="match status" value="1"/>
</dbReference>
<name>A0ABR5CGP9_9MICO</name>
<comment type="similarity">
    <text evidence="7">Belongs to the binding-protein-dependent transport system permease family.</text>
</comment>
<dbReference type="InterPro" id="IPR035906">
    <property type="entry name" value="MetI-like_sf"/>
</dbReference>
<evidence type="ECO:0000256" key="6">
    <source>
        <dbReference type="ARBA" id="ARBA00023136"/>
    </source>
</evidence>
<protein>
    <submittedName>
        <fullName evidence="9">ABC transporter permease</fullName>
    </submittedName>
</protein>
<dbReference type="InterPro" id="IPR050366">
    <property type="entry name" value="BP-dependent_transpt_permease"/>
</dbReference>
<dbReference type="InterPro" id="IPR000515">
    <property type="entry name" value="MetI-like"/>
</dbReference>
<proteinExistence type="inferred from homology"/>